<name>D3B5C8_HETP5</name>
<dbReference type="InterPro" id="IPR016024">
    <property type="entry name" value="ARM-type_fold"/>
</dbReference>
<proteinExistence type="predicted"/>
<comment type="caution">
    <text evidence="1">The sequence shown here is derived from an EMBL/GenBank/DDBJ whole genome shotgun (WGS) entry which is preliminary data.</text>
</comment>
<dbReference type="Proteomes" id="UP000001396">
    <property type="component" value="Unassembled WGS sequence"/>
</dbReference>
<reference evidence="1 2" key="1">
    <citation type="journal article" date="2011" name="Genome Res.">
        <title>Phylogeny-wide analysis of social amoeba genomes highlights ancient origins for complex intercellular communication.</title>
        <authorList>
            <person name="Heidel A.J."/>
            <person name="Lawal H.M."/>
            <person name="Felder M."/>
            <person name="Schilde C."/>
            <person name="Helps N.R."/>
            <person name="Tunggal B."/>
            <person name="Rivero F."/>
            <person name="John U."/>
            <person name="Schleicher M."/>
            <person name="Eichinger L."/>
            <person name="Platzer M."/>
            <person name="Noegel A.A."/>
            <person name="Schaap P."/>
            <person name="Gloeckner G."/>
        </authorList>
    </citation>
    <scope>NUCLEOTIDE SEQUENCE [LARGE SCALE GENOMIC DNA]</scope>
    <source>
        <strain evidence="2">ATCC 26659 / Pp 5 / PN500</strain>
    </source>
</reference>
<dbReference type="SUPFAM" id="SSF48371">
    <property type="entry name" value="ARM repeat"/>
    <property type="match status" value="1"/>
</dbReference>
<organism evidence="1 2">
    <name type="scientific">Heterostelium pallidum (strain ATCC 26659 / Pp 5 / PN500)</name>
    <name type="common">Cellular slime mold</name>
    <name type="synonym">Polysphondylium pallidum</name>
    <dbReference type="NCBI Taxonomy" id="670386"/>
    <lineage>
        <taxon>Eukaryota</taxon>
        <taxon>Amoebozoa</taxon>
        <taxon>Evosea</taxon>
        <taxon>Eumycetozoa</taxon>
        <taxon>Dictyostelia</taxon>
        <taxon>Acytosteliales</taxon>
        <taxon>Acytosteliaceae</taxon>
        <taxon>Heterostelium</taxon>
    </lineage>
</organism>
<dbReference type="EMBL" id="ADBJ01000017">
    <property type="protein sequence ID" value="EFA83076.1"/>
    <property type="molecule type" value="Genomic_DNA"/>
</dbReference>
<sequence length="444" mass="51057">MTSLSFYINDLFSEDIHTLEKSLKDVRLLFQDADWRIKVRMIDEMNSFQVFSRLFDILQFGQYSFQSKYEILSIITNLAIKEHANISRDIFLAYNIADVLLELSTLPNLELATKSLECMNISFKFLRDTTFESYNTLSFSNSEFDKKIIGLIKKGINHTDYVGLCIKILSSSHIFNDPDIPPHFETILPVLIGCMDTISDFNIAVDILFILERVVLTANNKLCKFLSTLDISNRFIKFLTPNLSTGIIEKVLYSLYYINKQIASKYKSHSIVDESLLECTKPLITHSNENIRRIAILVIANAPFHLAVKSNILRLVLNHCRHLIIQDNDDIFSMFSITMEKNEYIDYMVEIGIIELLLEILESVGSDVNDNLVNTITSYLNSGHLVVVDLIIASRFYTIITEHGTITKFTSQIQDSNILSRLKNIDTKRKSDNNDCNNKKRQRL</sequence>
<dbReference type="InParanoid" id="D3B5C8"/>
<protein>
    <submittedName>
        <fullName evidence="1">Uncharacterized protein</fullName>
    </submittedName>
</protein>
<dbReference type="Gene3D" id="1.25.10.10">
    <property type="entry name" value="Leucine-rich Repeat Variant"/>
    <property type="match status" value="1"/>
</dbReference>
<evidence type="ECO:0000313" key="1">
    <source>
        <dbReference type="EMBL" id="EFA83076.1"/>
    </source>
</evidence>
<evidence type="ECO:0000313" key="2">
    <source>
        <dbReference type="Proteomes" id="UP000001396"/>
    </source>
</evidence>
<gene>
    <name evidence="1" type="ORF">PPL_03864</name>
</gene>
<dbReference type="GeneID" id="31359351"/>
<dbReference type="RefSeq" id="XP_020435193.1">
    <property type="nucleotide sequence ID" value="XM_020574779.1"/>
</dbReference>
<dbReference type="InterPro" id="IPR011989">
    <property type="entry name" value="ARM-like"/>
</dbReference>
<dbReference type="AlphaFoldDB" id="D3B5C8"/>
<keyword evidence="2" id="KW-1185">Reference proteome</keyword>
<accession>D3B5C8</accession>